<evidence type="ECO:0000256" key="5">
    <source>
        <dbReference type="ARBA" id="ARBA00030436"/>
    </source>
</evidence>
<dbReference type="GO" id="GO:0039694">
    <property type="term" value="P:viral RNA genome replication"/>
    <property type="evidence" value="ECO:0007669"/>
    <property type="project" value="InterPro"/>
</dbReference>
<feature type="region of interest" description="Disordered" evidence="7">
    <location>
        <begin position="805"/>
        <end position="826"/>
    </location>
</feature>
<evidence type="ECO:0000256" key="2">
    <source>
        <dbReference type="ARBA" id="ARBA00018602"/>
    </source>
</evidence>
<dbReference type="PROSITE" id="PS50525">
    <property type="entry name" value="RDRP_SSRNA_NEG_SEG"/>
    <property type="match status" value="1"/>
</dbReference>
<evidence type="ECO:0000256" key="7">
    <source>
        <dbReference type="SAM" id="MobiDB-lite"/>
    </source>
</evidence>
<evidence type="ECO:0000256" key="6">
    <source>
        <dbReference type="ARBA" id="ARBA00031012"/>
    </source>
</evidence>
<evidence type="ECO:0000256" key="4">
    <source>
        <dbReference type="ARBA" id="ARBA00030285"/>
    </source>
</evidence>
<accession>A0A9E8AD41</accession>
<feature type="region of interest" description="Disordered" evidence="7">
    <location>
        <begin position="1"/>
        <end position="24"/>
    </location>
</feature>
<protein>
    <recommendedName>
        <fullName evidence="2">RNA-directed RNA polymerase L</fullName>
        <ecNumber evidence="1">2.7.7.48</ecNumber>
    </recommendedName>
    <alternativeName>
        <fullName evidence="4">Large structural protein</fullName>
    </alternativeName>
    <alternativeName>
        <fullName evidence="6">Replicase</fullName>
    </alternativeName>
    <alternativeName>
        <fullName evidence="5">Transcriptase</fullName>
    </alternativeName>
</protein>
<dbReference type="EC" id="2.7.7.48" evidence="1"/>
<reference evidence="9" key="1">
    <citation type="submission" date="2022-05" db="EMBL/GenBank/DDBJ databases">
        <authorList>
            <person name="Cao W."/>
            <person name="Jia N."/>
            <person name="Lam T.T.-Y."/>
            <person name="Ni X."/>
            <person name="Liu J."/>
        </authorList>
    </citation>
    <scope>NUCLEOTIDE SEQUENCE</scope>
    <source>
        <strain evidence="9">TIGMIC 1</strain>
    </source>
</reference>
<feature type="region of interest" description="Disordered" evidence="7">
    <location>
        <begin position="1136"/>
        <end position="1157"/>
    </location>
</feature>
<name>A0A9E8AD41_9VIRU</name>
<proteinExistence type="predicted"/>
<dbReference type="InterPro" id="IPR007099">
    <property type="entry name" value="RNA-dir_pol_NSvirus"/>
</dbReference>
<feature type="compositionally biased region" description="Basic and acidic residues" evidence="7">
    <location>
        <begin position="1136"/>
        <end position="1154"/>
    </location>
</feature>
<keyword evidence="3" id="KW-0808">Transferase</keyword>
<evidence type="ECO:0000259" key="8">
    <source>
        <dbReference type="PROSITE" id="PS50525"/>
    </source>
</evidence>
<feature type="compositionally biased region" description="Low complexity" evidence="7">
    <location>
        <begin position="8"/>
        <end position="20"/>
    </location>
</feature>
<dbReference type="GO" id="GO:0003968">
    <property type="term" value="F:RNA-directed RNA polymerase activity"/>
    <property type="evidence" value="ECO:0007669"/>
    <property type="project" value="UniProtKB-EC"/>
</dbReference>
<evidence type="ECO:0000313" key="9">
    <source>
        <dbReference type="EMBL" id="UYL95360.1"/>
    </source>
</evidence>
<evidence type="ECO:0000256" key="3">
    <source>
        <dbReference type="ARBA" id="ARBA00022679"/>
    </source>
</evidence>
<feature type="domain" description="RdRp catalytic" evidence="8">
    <location>
        <begin position="2368"/>
        <end position="2554"/>
    </location>
</feature>
<organism evidence="9">
    <name type="scientific">Tonghua Nairo tick virus 1</name>
    <dbReference type="NCBI Taxonomy" id="2972217"/>
    <lineage>
        <taxon>Viruses</taxon>
        <taxon>Riboviria</taxon>
        <taxon>Orthornavirae</taxon>
        <taxon>Negarnaviricota</taxon>
        <taxon>Polyploviricotina</taxon>
        <taxon>Bunyaviricetes</taxon>
        <taxon>Hareavirales</taxon>
        <taxon>Nairoviridae</taxon>
    </lineage>
</organism>
<evidence type="ECO:0000256" key="1">
    <source>
        <dbReference type="ARBA" id="ARBA00012494"/>
    </source>
</evidence>
<sequence>MSGDRKSSSSSRRSGASYKSSQDHVTDVLTDCVRDAMRDRDREKKLIKEKIELILYEAMKKTNFFRLNKNKFIRPNEFGEPTIMDHEVLSTWITDDIASSKVTATFAEMKLCKIQSDIITTGQADSVLKLMEAEVDKFIEKEIEEALSKLDEITVIKIKSSKTGSEQVAMPKANMICSKIDPKSLTECRRIAVSRLLREHNISSLNNLISKYKKYSCCVKDKAGCYQDHMMMKQKIDTEIEIFSDLKTKRCMKCNRQLEEVKNVWINKLIKYFNIASSVSFVTYTESFKVFAEQCVEKKEFSRLSFRIHTTMNLIEALEIINNKFTFKVERHTDEDTFIVDMLNCMTDIPNLFDPIIDRINFLKNDQVSVVSERLKTKVVDIIDEIEKTLTLEINFANKPEHEVRKRNLDRFREWIRIFHQYFRAAINTKKLIELCKSLIGGLSELICCINLNVRWYHESRKANTKNIIKQTPNYKIMKSCIEGCGDFTPDAYRYEFSVEPNRLETIRKEIRNPTTDVEAKIRKINEMKVINNRENMVKKVIFYEFKSKTFEESQTNQIKTRYSVIEMICSDLFEVEVCQKTVSDCKQNSFYETKFILIHSKLTSLLSAICNLAGEPTSSDAEQKNYVCFNDSGITGKSSVVEQPTVEKILEKAFQIMPAMCNEDLSNLDGKTGQFKFMEDFKTNKPKFEELKTTHTARLIGALSKVQLTEKTKLLNFDPNRFEYTLDSKELPSFIPNYKITNKLIDKIYSGIISEEYHEEVKDDDKDPIMRFPVIMSSELDMKEQVSFASCDIRSREDSFSRHSGYYESEQHSESEMDTSSIDSSEPLFNKAGDKEHISEELKRMSKFDTFEPLCVVFCGYKPNSLQMNIRLLLQTLTELMCRVSGLDFRVNWHGKLLKVPQITTLVNRLKRIRNSLIKNATMSDINQMNTLIQTAKTVFDSIVKMKEQDEISEEIVNDSSKIVLSSRQFNKMCDFFKINRAEKEKFTKIFESKLGQINPMKSLIKKMSLMMNRFGYDISTNQDSYLDFSEMDIESMMESIKTEGDLKQRIFCSLPCHDANPDGKYEDEFNPDCLFCVESFNMVESRIESESETQPNGKFVKNLLRSISSRISTDKSLYEKVKVTDKGKLMISDKEIRRDPLSEKDSEIDRPANKRPNLDQIEVTVLKLDENFGVVEEPGTIDEIPVPCRFEARKFDDDISGDLKQEKESDNKRKKIADQEFETIIEINRLKTELSLTLDVMTDELERITGMEISEMMKKTTLVGLITKVITAVETKGKYVPKAGFVPARKLKMGRKELLQALDLELELDDSQEADLVATINKETCACIGLTTEVYRLKKFKQFLEVCGNKTYKFSNMKEEKRIEYIKMKERIRFADRVSKAVIEDPSIKNRMPEAVKEEFSKCSINEVDNLPTKKLIPKLTDEKRSRIEECIEGINKKISMNDFMRCYNLNNISEIVGDLKAHLQALKTTKSNPVDHVLEISEEIEMIIRTLCSTRVGWIVSLMTAIGNAHFTHSNNRKKPGKCSLIRLDLIDGFILIQTREKNDECHLIYSDDFKEAEYTKFNGSITLKQETPLFNTEGDEVMKLILNDRPFYMNDRLGRFYRSSFGMICSLIALVCQSENCRIRDSIEKICPMIPYFTNISRNQNEILQNVRYNYMNGLSETIELKELIDKSVFPCHRTIDRWYMDRSISVLKNTVEYKRKLDKSNCYKKDFDQFPRLQYDGCGLNKVTNFETIMVDMYMCQLYEKHLEDIDSAYWAIVEKDLKFEIKRKGIFESKCSFRGDCSSRCHKDILGNNRMNCCYTGRKDDLSGSDFDLAAIVNEPCVGTPFKFNQPHSVEDLCCYCSRLEFRLCCTSCRNKQIMLGFPRSYKEECWHDLSAAAISSDFKTSSGSFLTGFIAASENKGMMPGYSAIIRDSDCSRGLSHLLNTNSIIDGISKSFNFGTAIKKLRTNEIHQKANKIFSGKNPSDNVIDKAISSGIFQPDDRENVKTHTSFNTRYDKAIKNLDLNDRVEGMSNDDKKILLLFSEKLIRNFNQTYDRTESSMVRIIEETEKRLGCKLIQSDKCYNSHIRFTCMNPSTVEWFRKLCNQHEEICSMVNELGLAHMEIVDELINAFVSDFEEFLNSVTALEVARSIIVNYMIYKSESKNNEILHETDCQNVISLKILDFCFKYRSVVNNIRYQIKSGMAIKFSQTDQCNIKKFLQSSNLREEDLSTNLEILRLFNLTSLYTEALPNFMERFLSSEICLRHDRNTNVANSVLISKSTRTKNLIKVATILNDHGTKGNKSIIGHCSSIISSVPEFYYGTAPKAQFGGPRELAVQSYPTRIINCTSESIIKTINKYIEGEMLSKNNLKSTILEFKIKRGHLYHTSETLVGFSADNSKWGPNHHGILFLSAIMPFEDLLGPLFNLLKCVQYLNCMKAVEIPSSSIKQILHEKINFSDGLSCTNPVKKLLEKYVMMGQNYIIRFFHMMQGIQHHMSSFYGNVCMTFIHRLISEATKANCMFFQQSSDDSSMYWHISHSEGMSHYSNEIEVQTSVISFSRKRMLQLINHHDSPKTARSKYIIEYNSKFAVSGSYFMAKIKFVSTQHMFNLCNSIRSIHLNCFQASKQAFDNGCSLLDCILLYCGCASLYLRQAKMLNGGTNRICRNLFEIPTFLGGLVCPTISGMFVSTEFQELESCIRFGLKTMDRKHCYMKDRMNGFRFDGLPDSLMRKTEDTSLHCCHVHTDVRSLVLNIFLNEDSSSEEPDKEAGKSEQFQFIKNLESTSEIPDVRLFPNKSNRFYEMRSLLNELSEELKIILKSNLSDGNHGIIFANMSHGNYLIDVAKTLRAMNSSGVINALCDINETEYEMSFHRSILHKRINLVDDDIKSKSLMNQIVDWSLSRKFDASKLIKKELALKRSLEVIKMDMMIETFSKEEVSATDQFGNSINKDLETFEFCRLWPYHFRLKMEGLIKLISNQNRMELSAECRSEVIDFIVRYDEFESDDVLRRITNEDESVFNEQSGDVKSHLHEAQLRPKSDPIIKSTTKEILMQATKWNQTSQISNAQTKKDLRLVLNLINKNLNDKLMEGIEIDTNLLSEIEKKCMFLSSSVKFRTSIIFSNREVKTLTLENLSDFVTNRSISSKFRYVQITPFNSTGKTQRSTVLDDLDIMMTLTLGSDDIESKTLLSKLLNENDLANIAYKSELIKQGNMNRETIRACLMSSVLGKTITFQKEVDYKTTIINTRTKSGRLIYITEGPKCLMAVEVGKRTNKFRFICNNIRNESIRDLLEKFIAEIKKTDSTNKKTTRPVKFLEIGDTSIIHSLATSRSLAPNSGITTSVDMKKLVEPREGLKFEDNVTVMIDKNMHPVICHKFKATSQLSVQRTGGLYSIGEETTMTVDVSDCSTLFPENDDSLYSELVKFECQIKSNPGEKIFFFKVFNSLGRTSIRRSVPSNILKKVIGHLQDEACLLKTSYKTVKRESLKEDSLMAELMSCKSEFEINSKFGSRKLMGVIESILNSEVDPGVDTMSLIEQAVIIGDLGKFIDENLEIFGSIICDNKNKIIGIITEFDCSLSKPIFVILSRSFKWKFQTLIRCFYALKLKKTENKSKTREEFNYFDDNPISHQLVETSFIPDEDAEIDNAIDQRDGLFMGETPDDQTLQMMDEIMNKGQSPSTSTLERMKLESAIAVHDQKKLESDVKRIKVDFKESGVLNMLDFMENHFEFRKFQTNNTLVMEINKAVVMNDIINLSTNYSSEVNLITICFLSMCTERDWFHEFVELVTAPNERNETITLTMMEGIIRCVNGANRLLSGNSNLIYFQKIRGDFSWQDFHGESYVNMHMPNDKMKLEEHKNSCDLCKPKLKRLAKSTQEIDKQLYLRVISGHLNFRPEYERIIVIGSTGEEQPPLLEFCSGSETRMSVDSSSTNNQIRSKITNKKTSGLMIVSDGFKTKKLSLRIWLRNML</sequence>
<dbReference type="EMBL" id="ON746414">
    <property type="protein sequence ID" value="UYL95360.1"/>
    <property type="molecule type" value="Viral_cRNA"/>
</dbReference>